<keyword evidence="2 10" id="KW-0479">Metal-binding</keyword>
<evidence type="ECO:0000256" key="1">
    <source>
        <dbReference type="ARBA" id="ARBA00004123"/>
    </source>
</evidence>
<dbReference type="Proteomes" id="UP000215902">
    <property type="component" value="Unassembled WGS sequence"/>
</dbReference>
<dbReference type="Pfam" id="PF00104">
    <property type="entry name" value="Hormone_recep"/>
    <property type="match status" value="1"/>
</dbReference>
<evidence type="ECO:0000256" key="9">
    <source>
        <dbReference type="ARBA" id="ARBA00023242"/>
    </source>
</evidence>
<dbReference type="STRING" id="282301.A0A267E7J6"/>
<keyword evidence="7 10" id="KW-0804">Transcription</keyword>
<dbReference type="AlphaFoldDB" id="A0A267E7J6"/>
<dbReference type="InterPro" id="IPR050200">
    <property type="entry name" value="Nuclear_hormone_rcpt_NR3"/>
</dbReference>
<dbReference type="InterPro" id="IPR001628">
    <property type="entry name" value="Znf_hrmn_rcpt"/>
</dbReference>
<sequence>VKLANACTAAVAIMDYQLISVKHEAADAPEEYDNDDSFSGANLGGADADISRGRGSSNPAAGAGRKKAKLKEPSADLGIMSENQICVVCGDYASGFHYSALTCEACKSFFKRTVQDKHEYTCSGNFDCSVSKSMRKSCQYCRFQKCLVNGMLPQDVRMDRTRGGRKKCKRTSREQFDQLVEQIAAAGVPANPATAGPAASSCADVPPPQQQAAQNVSNGDIGAERRLRHQCNNSAGSEKFLASMNPLDSFIREAVANDAMMRPLTVGHWPGGPDGAAAFSAAIRDWFIRGLNSVIVWSNSLKCLDALLLQDRISLLAKNWFVILLMDTLARSIPYNGFVQFASNFSIGPNEAVACQVPQDFYSTLCGMLQSFDHMQLDRGEISMLKLLALLDHSIIDDIGIISRTEGLRGATLRALYRISSTKLDISEHSEQCDLYVSKLLLRQGFTVNLKMGLESWSSLEPPSFEHCTEVITRGLGIHAASPTERSSPEDDCTSSDSCPDQFRSRLYFKTMRPGSMTMQSAAPAPAANPMPPPPPPPPPLQYQQQQQMPHQNPRILQQACAEERSQPPAPKR</sequence>
<comment type="caution">
    <text evidence="13">The sequence shown here is derived from an EMBL/GenBank/DDBJ whole genome shotgun (WGS) entry which is preliminary data.</text>
</comment>
<keyword evidence="8 10" id="KW-0675">Receptor</keyword>
<keyword evidence="3 10" id="KW-0863">Zinc-finger</keyword>
<gene>
    <name evidence="14" type="ORF">BOX15_Mlig000027g1</name>
    <name evidence="13" type="ORF">BOX15_Mlig000027g4</name>
</gene>
<dbReference type="SMART" id="SM00430">
    <property type="entry name" value="HOLI"/>
    <property type="match status" value="1"/>
</dbReference>
<dbReference type="PROSITE" id="PS00031">
    <property type="entry name" value="NUCLEAR_REC_DBD_1"/>
    <property type="match status" value="1"/>
</dbReference>
<comment type="similarity">
    <text evidence="10">Belongs to the nuclear hormone receptor family.</text>
</comment>
<dbReference type="Gene3D" id="3.30.50.10">
    <property type="entry name" value="Erythroid Transcription Factor GATA-1, subunit A"/>
    <property type="match status" value="1"/>
</dbReference>
<keyword evidence="6 10" id="KW-0238">DNA-binding</keyword>
<accession>A0A267E7J6</accession>
<keyword evidence="4 10" id="KW-0862">Zinc</keyword>
<dbReference type="SUPFAM" id="SSF57716">
    <property type="entry name" value="Glucocorticoid receptor-like (DNA-binding domain)"/>
    <property type="match status" value="1"/>
</dbReference>
<dbReference type="PROSITE" id="PS51030">
    <property type="entry name" value="NUCLEAR_REC_DBD_2"/>
    <property type="match status" value="1"/>
</dbReference>
<dbReference type="Pfam" id="PF00105">
    <property type="entry name" value="zf-C4"/>
    <property type="match status" value="1"/>
</dbReference>
<evidence type="ECO:0000256" key="7">
    <source>
        <dbReference type="ARBA" id="ARBA00023163"/>
    </source>
</evidence>
<protein>
    <recommendedName>
        <fullName evidence="12">Nuclear receptor domain-containing protein</fullName>
    </recommendedName>
</protein>
<feature type="compositionally biased region" description="Low complexity" evidence="11">
    <location>
        <begin position="542"/>
        <end position="554"/>
    </location>
</feature>
<feature type="region of interest" description="Disordered" evidence="11">
    <location>
        <begin position="190"/>
        <end position="217"/>
    </location>
</feature>
<evidence type="ECO:0000313" key="13">
    <source>
        <dbReference type="EMBL" id="PAA56652.1"/>
    </source>
</evidence>
<feature type="compositionally biased region" description="Low complexity" evidence="11">
    <location>
        <begin position="190"/>
        <end position="199"/>
    </location>
</feature>
<dbReference type="FunFam" id="3.30.50.10:FF:000006">
    <property type="entry name" value="Nuclear receptor subfamily 5 group A member"/>
    <property type="match status" value="1"/>
</dbReference>
<feature type="region of interest" description="Disordered" evidence="11">
    <location>
        <begin position="517"/>
        <end position="573"/>
    </location>
</feature>
<dbReference type="GO" id="GO:0043565">
    <property type="term" value="F:sequence-specific DNA binding"/>
    <property type="evidence" value="ECO:0007669"/>
    <property type="project" value="InterPro"/>
</dbReference>
<dbReference type="GO" id="GO:0005634">
    <property type="term" value="C:nucleus"/>
    <property type="evidence" value="ECO:0007669"/>
    <property type="project" value="UniProtKB-SubCell"/>
</dbReference>
<keyword evidence="9 10" id="KW-0539">Nucleus</keyword>
<feature type="compositionally biased region" description="Pro residues" evidence="11">
    <location>
        <begin position="527"/>
        <end position="541"/>
    </location>
</feature>
<dbReference type="InterPro" id="IPR000536">
    <property type="entry name" value="Nucl_hrmn_rcpt_lig-bd"/>
</dbReference>
<keyword evidence="15" id="KW-1185">Reference proteome</keyword>
<evidence type="ECO:0000256" key="10">
    <source>
        <dbReference type="RuleBase" id="RU004334"/>
    </source>
</evidence>
<dbReference type="PANTHER" id="PTHR48092">
    <property type="entry name" value="KNIRPS-RELATED PROTEIN-RELATED"/>
    <property type="match status" value="1"/>
</dbReference>
<feature type="domain" description="Nuclear receptor" evidence="12">
    <location>
        <begin position="83"/>
        <end position="158"/>
    </location>
</feature>
<evidence type="ECO:0000259" key="12">
    <source>
        <dbReference type="PROSITE" id="PS51030"/>
    </source>
</evidence>
<feature type="region of interest" description="Disordered" evidence="11">
    <location>
        <begin position="47"/>
        <end position="68"/>
    </location>
</feature>
<evidence type="ECO:0000256" key="11">
    <source>
        <dbReference type="SAM" id="MobiDB-lite"/>
    </source>
</evidence>
<evidence type="ECO:0000313" key="14">
    <source>
        <dbReference type="EMBL" id="PAA71277.1"/>
    </source>
</evidence>
<dbReference type="EMBL" id="NIVC01001176">
    <property type="protein sequence ID" value="PAA71277.1"/>
    <property type="molecule type" value="Genomic_DNA"/>
</dbReference>
<dbReference type="GO" id="GO:0003700">
    <property type="term" value="F:DNA-binding transcription factor activity"/>
    <property type="evidence" value="ECO:0007669"/>
    <property type="project" value="InterPro"/>
</dbReference>
<evidence type="ECO:0000256" key="3">
    <source>
        <dbReference type="ARBA" id="ARBA00022771"/>
    </source>
</evidence>
<evidence type="ECO:0000313" key="15">
    <source>
        <dbReference type="Proteomes" id="UP000215902"/>
    </source>
</evidence>
<dbReference type="InterPro" id="IPR035500">
    <property type="entry name" value="NHR-like_dom_sf"/>
</dbReference>
<dbReference type="PRINTS" id="PR00047">
    <property type="entry name" value="STROIDFINGER"/>
</dbReference>
<reference evidence="13 15" key="1">
    <citation type="submission" date="2017-06" db="EMBL/GenBank/DDBJ databases">
        <title>A platform for efficient transgenesis in Macrostomum lignano, a flatworm model organism for stem cell research.</title>
        <authorList>
            <person name="Berezikov E."/>
        </authorList>
    </citation>
    <scope>NUCLEOTIDE SEQUENCE [LARGE SCALE GENOMIC DNA]</scope>
    <source>
        <strain evidence="13">DV1</strain>
        <tissue evidence="13">Whole organism</tissue>
    </source>
</reference>
<dbReference type="SUPFAM" id="SSF48508">
    <property type="entry name" value="Nuclear receptor ligand-binding domain"/>
    <property type="match status" value="1"/>
</dbReference>
<comment type="subcellular location">
    <subcellularLocation>
        <location evidence="1 10">Nucleus</location>
    </subcellularLocation>
</comment>
<dbReference type="Gene3D" id="1.10.565.10">
    <property type="entry name" value="Retinoid X Receptor"/>
    <property type="match status" value="1"/>
</dbReference>
<dbReference type="InterPro" id="IPR013088">
    <property type="entry name" value="Znf_NHR/GATA"/>
</dbReference>
<proteinExistence type="inferred from homology"/>
<feature type="non-terminal residue" evidence="13">
    <location>
        <position position="1"/>
    </location>
</feature>
<evidence type="ECO:0000256" key="2">
    <source>
        <dbReference type="ARBA" id="ARBA00022723"/>
    </source>
</evidence>
<evidence type="ECO:0000256" key="6">
    <source>
        <dbReference type="ARBA" id="ARBA00023125"/>
    </source>
</evidence>
<dbReference type="OrthoDB" id="5799427at2759"/>
<evidence type="ECO:0000256" key="5">
    <source>
        <dbReference type="ARBA" id="ARBA00023015"/>
    </source>
</evidence>
<dbReference type="SMART" id="SM00399">
    <property type="entry name" value="ZnF_C4"/>
    <property type="match status" value="1"/>
</dbReference>
<organism evidence="13 15">
    <name type="scientific">Macrostomum lignano</name>
    <dbReference type="NCBI Taxonomy" id="282301"/>
    <lineage>
        <taxon>Eukaryota</taxon>
        <taxon>Metazoa</taxon>
        <taxon>Spiralia</taxon>
        <taxon>Lophotrochozoa</taxon>
        <taxon>Platyhelminthes</taxon>
        <taxon>Rhabditophora</taxon>
        <taxon>Macrostomorpha</taxon>
        <taxon>Macrostomida</taxon>
        <taxon>Macrostomidae</taxon>
        <taxon>Macrostomum</taxon>
    </lineage>
</organism>
<dbReference type="GO" id="GO:0008270">
    <property type="term" value="F:zinc ion binding"/>
    <property type="evidence" value="ECO:0007669"/>
    <property type="project" value="UniProtKB-KW"/>
</dbReference>
<evidence type="ECO:0000256" key="4">
    <source>
        <dbReference type="ARBA" id="ARBA00022833"/>
    </source>
</evidence>
<evidence type="ECO:0000256" key="8">
    <source>
        <dbReference type="ARBA" id="ARBA00023170"/>
    </source>
</evidence>
<dbReference type="EMBL" id="NIVC01002594">
    <property type="protein sequence ID" value="PAA56652.1"/>
    <property type="molecule type" value="Genomic_DNA"/>
</dbReference>
<keyword evidence="5 10" id="KW-0805">Transcription regulation</keyword>
<name>A0A267E7J6_9PLAT</name>